<feature type="compositionally biased region" description="Polar residues" evidence="1">
    <location>
        <begin position="77"/>
        <end position="90"/>
    </location>
</feature>
<evidence type="ECO:0000313" key="3">
    <source>
        <dbReference type="Proteomes" id="UP000886595"/>
    </source>
</evidence>
<feature type="region of interest" description="Disordered" evidence="1">
    <location>
        <begin position="111"/>
        <end position="137"/>
    </location>
</feature>
<evidence type="ECO:0000313" key="2">
    <source>
        <dbReference type="EMBL" id="KAG2304165.1"/>
    </source>
</evidence>
<dbReference type="EMBL" id="JAAMPC010000007">
    <property type="protein sequence ID" value="KAG2304165.1"/>
    <property type="molecule type" value="Genomic_DNA"/>
</dbReference>
<dbReference type="Proteomes" id="UP000886595">
    <property type="component" value="Unassembled WGS sequence"/>
</dbReference>
<evidence type="ECO:0000256" key="1">
    <source>
        <dbReference type="SAM" id="MobiDB-lite"/>
    </source>
</evidence>
<sequence>MRVLPLRQIPRQLLDLRRSLFLLRKEQITRLSREKRERKHLSRKKERDLAYPQSLFPLVNSSPATPVLGSSPEELPQANSTLVPPVQGSSSERKNPTRNLASRIRESAQLEELGTPSQHISGAHFDGGSSEDPPSISKQSFSLYRQLGSSSVVVFHQDVASEVPSAYTTAQEAGSPFFLVSNRKSSRKATKA</sequence>
<proteinExistence type="predicted"/>
<organism evidence="2 3">
    <name type="scientific">Brassica carinata</name>
    <name type="common">Ethiopian mustard</name>
    <name type="synonym">Abyssinian cabbage</name>
    <dbReference type="NCBI Taxonomy" id="52824"/>
    <lineage>
        <taxon>Eukaryota</taxon>
        <taxon>Viridiplantae</taxon>
        <taxon>Streptophyta</taxon>
        <taxon>Embryophyta</taxon>
        <taxon>Tracheophyta</taxon>
        <taxon>Spermatophyta</taxon>
        <taxon>Magnoliopsida</taxon>
        <taxon>eudicotyledons</taxon>
        <taxon>Gunneridae</taxon>
        <taxon>Pentapetalae</taxon>
        <taxon>rosids</taxon>
        <taxon>malvids</taxon>
        <taxon>Brassicales</taxon>
        <taxon>Brassicaceae</taxon>
        <taxon>Brassiceae</taxon>
        <taxon>Brassica</taxon>
    </lineage>
</organism>
<keyword evidence="3" id="KW-1185">Reference proteome</keyword>
<comment type="caution">
    <text evidence="2">The sequence shown here is derived from an EMBL/GenBank/DDBJ whole genome shotgun (WGS) entry which is preliminary data.</text>
</comment>
<name>A0A8X7SEW5_BRACI</name>
<dbReference type="AlphaFoldDB" id="A0A8X7SEW5"/>
<protein>
    <submittedName>
        <fullName evidence="2">Uncharacterized protein</fullName>
    </submittedName>
</protein>
<feature type="region of interest" description="Disordered" evidence="1">
    <location>
        <begin position="62"/>
        <end position="99"/>
    </location>
</feature>
<accession>A0A8X7SEW5</accession>
<reference evidence="2 3" key="1">
    <citation type="submission" date="2020-02" db="EMBL/GenBank/DDBJ databases">
        <authorList>
            <person name="Ma Q."/>
            <person name="Huang Y."/>
            <person name="Song X."/>
            <person name="Pei D."/>
        </authorList>
    </citation>
    <scope>NUCLEOTIDE SEQUENCE [LARGE SCALE GENOMIC DNA]</scope>
    <source>
        <strain evidence="2">Sxm20200214</strain>
        <tissue evidence="2">Leaf</tissue>
    </source>
</reference>
<gene>
    <name evidence="2" type="ORF">Bca52824_032816</name>
</gene>